<reference evidence="4" key="1">
    <citation type="submission" date="2020-11" db="EMBL/GenBank/DDBJ databases">
        <authorList>
            <consortium name="DOE Joint Genome Institute"/>
            <person name="Ahrendt S."/>
            <person name="Riley R."/>
            <person name="Andreopoulos W."/>
            <person name="Labutti K."/>
            <person name="Pangilinan J."/>
            <person name="Ruiz-Duenas F.J."/>
            <person name="Barrasa J.M."/>
            <person name="Sanchez-Garcia M."/>
            <person name="Camarero S."/>
            <person name="Miyauchi S."/>
            <person name="Serrano A."/>
            <person name="Linde D."/>
            <person name="Babiker R."/>
            <person name="Drula E."/>
            <person name="Ayuso-Fernandez I."/>
            <person name="Pacheco R."/>
            <person name="Padilla G."/>
            <person name="Ferreira P."/>
            <person name="Barriuso J."/>
            <person name="Kellner H."/>
            <person name="Castanera R."/>
            <person name="Alfaro M."/>
            <person name="Ramirez L."/>
            <person name="Pisabarro A.G."/>
            <person name="Kuo A."/>
            <person name="Tritt A."/>
            <person name="Lipzen A."/>
            <person name="He G."/>
            <person name="Yan M."/>
            <person name="Ng V."/>
            <person name="Cullen D."/>
            <person name="Martin F."/>
            <person name="Rosso M.-N."/>
            <person name="Henrissat B."/>
            <person name="Hibbett D."/>
            <person name="Martinez A.T."/>
            <person name="Grigoriev I.V."/>
        </authorList>
    </citation>
    <scope>NUCLEOTIDE SEQUENCE</scope>
    <source>
        <strain evidence="4">AH 40177</strain>
    </source>
</reference>
<comment type="caution">
    <text evidence="4">The sequence shown here is derived from an EMBL/GenBank/DDBJ whole genome shotgun (WGS) entry which is preliminary data.</text>
</comment>
<dbReference type="PROSITE" id="PS50005">
    <property type="entry name" value="TPR"/>
    <property type="match status" value="1"/>
</dbReference>
<feature type="repeat" description="TPR" evidence="3">
    <location>
        <begin position="9"/>
        <end position="42"/>
    </location>
</feature>
<dbReference type="Proteomes" id="UP000772434">
    <property type="component" value="Unassembled WGS sequence"/>
</dbReference>
<accession>A0A9P5PTK8</accession>
<dbReference type="EMBL" id="JADNRY010000055">
    <property type="protein sequence ID" value="KAF9068932.1"/>
    <property type="molecule type" value="Genomic_DNA"/>
</dbReference>
<dbReference type="GO" id="GO:0060090">
    <property type="term" value="F:molecular adaptor activity"/>
    <property type="evidence" value="ECO:0007669"/>
    <property type="project" value="TreeGrafter"/>
</dbReference>
<dbReference type="PANTHER" id="PTHR45831">
    <property type="entry name" value="LD24721P"/>
    <property type="match status" value="1"/>
</dbReference>
<dbReference type="SUPFAM" id="SSF48452">
    <property type="entry name" value="TPR-like"/>
    <property type="match status" value="1"/>
</dbReference>
<evidence type="ECO:0000313" key="5">
    <source>
        <dbReference type="Proteomes" id="UP000772434"/>
    </source>
</evidence>
<dbReference type="InterPro" id="IPR019734">
    <property type="entry name" value="TPR_rpt"/>
</dbReference>
<evidence type="ECO:0000313" key="4">
    <source>
        <dbReference type="EMBL" id="KAF9068932.1"/>
    </source>
</evidence>
<evidence type="ECO:0000256" key="2">
    <source>
        <dbReference type="ARBA" id="ARBA00022803"/>
    </source>
</evidence>
<dbReference type="GO" id="GO:0016020">
    <property type="term" value="C:membrane"/>
    <property type="evidence" value="ECO:0007669"/>
    <property type="project" value="TreeGrafter"/>
</dbReference>
<protein>
    <submittedName>
        <fullName evidence="4">Uncharacterized protein</fullName>
    </submittedName>
</protein>
<organism evidence="4 5">
    <name type="scientific">Rhodocollybia butyracea</name>
    <dbReference type="NCBI Taxonomy" id="206335"/>
    <lineage>
        <taxon>Eukaryota</taxon>
        <taxon>Fungi</taxon>
        <taxon>Dikarya</taxon>
        <taxon>Basidiomycota</taxon>
        <taxon>Agaricomycotina</taxon>
        <taxon>Agaricomycetes</taxon>
        <taxon>Agaricomycetidae</taxon>
        <taxon>Agaricales</taxon>
        <taxon>Marasmiineae</taxon>
        <taxon>Omphalotaceae</taxon>
        <taxon>Rhodocollybia</taxon>
    </lineage>
</organism>
<dbReference type="GO" id="GO:0072380">
    <property type="term" value="C:TRC complex"/>
    <property type="evidence" value="ECO:0007669"/>
    <property type="project" value="TreeGrafter"/>
</dbReference>
<dbReference type="SMART" id="SM00028">
    <property type="entry name" value="TPR"/>
    <property type="match status" value="3"/>
</dbReference>
<keyword evidence="1" id="KW-0677">Repeat</keyword>
<dbReference type="AlphaFoldDB" id="A0A9P5PTK8"/>
<gene>
    <name evidence="4" type="ORF">BDP27DRAFT_1326133</name>
</gene>
<dbReference type="InterPro" id="IPR011990">
    <property type="entry name" value="TPR-like_helical_dom_sf"/>
</dbReference>
<evidence type="ECO:0000256" key="1">
    <source>
        <dbReference type="ARBA" id="ARBA00022737"/>
    </source>
</evidence>
<proteinExistence type="predicted"/>
<dbReference type="GO" id="GO:0006620">
    <property type="term" value="P:post-translational protein targeting to endoplasmic reticulum membrane"/>
    <property type="evidence" value="ECO:0007669"/>
    <property type="project" value="TreeGrafter"/>
</dbReference>
<keyword evidence="5" id="KW-1185">Reference proteome</keyword>
<dbReference type="InterPro" id="IPR047150">
    <property type="entry name" value="SGT"/>
</dbReference>
<sequence>MVVSMSDEVKRLKDEGNAFFIKKDYIKAASLYSEALLLDENNAILYANRAACRLALGEHMDAFDDAKKATEIDPFYAKGWSRGAAILEAMSEFVSAAKMYQKAIDVLSKLQSPTEMELKLQKQCEDKLFDVRKAAKLPRYLSEAATEVRQDEGMMPWQAAHAAIPDLVASNTLSSAFSIHFANMDFTHGLQDLKLMERIPVKGGTQMMFKAKTGVLGDFSNAILRDSRVLRIEEGDFLARFAEQVQCERNQWKGFSFETGPEALQEMAIVRLKKEGWDSLRPALSVQIRHWVVIGFIAHKVTSNYTFAVESLRNALNFLTWGRKVWKDVSKEERGTIFDITFRRGVWNLYLDSLMAALGPDRRNISLLETLFEEAEAVIKDVDQNPFDASSFNNPDPGFILSFFSNIKANALASKAFYHATMGQIGQDCHENPRTVKGHLKAAMNLYIDAANCLPEDDENHPWFLNCAYNFMESSNVSASRVMKVLARIRLALPKMEKIWWQNAQAPKPAWKSTYARLMKIEERAKLLIAEKTMTLNGPFVWKVMQGISVEISEPPPTSKEGRTRIYSVKEADELALLEKDLNLVDIAQP</sequence>
<dbReference type="PANTHER" id="PTHR45831:SF2">
    <property type="entry name" value="LD24721P"/>
    <property type="match status" value="1"/>
</dbReference>
<name>A0A9P5PTK8_9AGAR</name>
<dbReference type="OrthoDB" id="2423701at2759"/>
<evidence type="ECO:0000256" key="3">
    <source>
        <dbReference type="PROSITE-ProRule" id="PRU00339"/>
    </source>
</evidence>
<keyword evidence="2 3" id="KW-0802">TPR repeat</keyword>
<dbReference type="Gene3D" id="1.25.40.10">
    <property type="entry name" value="Tetratricopeptide repeat domain"/>
    <property type="match status" value="1"/>
</dbReference>